<name>A0A2S7T6F4_9FLAO</name>
<keyword evidence="1" id="KW-0472">Membrane</keyword>
<evidence type="ECO:0000256" key="1">
    <source>
        <dbReference type="SAM" id="Phobius"/>
    </source>
</evidence>
<keyword evidence="1" id="KW-1133">Transmembrane helix</keyword>
<dbReference type="InterPro" id="IPR046732">
    <property type="entry name" value="DUF6624"/>
</dbReference>
<gene>
    <name evidence="2" type="ORF">BST99_05035</name>
</gene>
<comment type="caution">
    <text evidence="2">The sequence shown here is derived from an EMBL/GenBank/DDBJ whole genome shotgun (WGS) entry which is preliminary data.</text>
</comment>
<evidence type="ECO:0000313" key="2">
    <source>
        <dbReference type="EMBL" id="PQJ15178.1"/>
    </source>
</evidence>
<keyword evidence="3" id="KW-1185">Reference proteome</keyword>
<dbReference type="Proteomes" id="UP000239366">
    <property type="component" value="Unassembled WGS sequence"/>
</dbReference>
<feature type="transmembrane region" description="Helical" evidence="1">
    <location>
        <begin position="166"/>
        <end position="185"/>
    </location>
</feature>
<reference evidence="3" key="1">
    <citation type="submission" date="2016-11" db="EMBL/GenBank/DDBJ databases">
        <title>Trade-off between light-utilization and light-protection in marine flavobacteria.</title>
        <authorList>
            <person name="Kumagai Y."/>
            <person name="Yoshizawa S."/>
            <person name="Kogure K."/>
        </authorList>
    </citation>
    <scope>NUCLEOTIDE SEQUENCE [LARGE SCALE GENOMIC DNA]</scope>
    <source>
        <strain evidence="3">SG-18</strain>
    </source>
</reference>
<evidence type="ECO:0000313" key="3">
    <source>
        <dbReference type="Proteomes" id="UP000239366"/>
    </source>
</evidence>
<dbReference type="AlphaFoldDB" id="A0A2S7T6F4"/>
<proteinExistence type="predicted"/>
<dbReference type="RefSeq" id="WP_105000830.1">
    <property type="nucleotide sequence ID" value="NZ_MQVX01000001.1"/>
</dbReference>
<accession>A0A2S7T6F4</accession>
<dbReference type="Pfam" id="PF20329">
    <property type="entry name" value="DUF6624"/>
    <property type="match status" value="1"/>
</dbReference>
<protein>
    <submittedName>
        <fullName evidence="2">Uncharacterized protein</fullName>
    </submittedName>
</protein>
<sequence length="197" mass="23042">MPTPPESEDISQKRWNQKKDSIFRDNKAFAERILNEKGFPGFDLVGKKGSYGYWLMVQHADFDPDFQQRVLDSMKVQLERNNANPNNYAFLTDRIRINTGRKQVYGTQLDIKMFTGKVKSLPTENWETINERRASLGMETIEEYLEFNQESHMESNATIIPGVTNVMVILCILIFFVTSLIFVIIRRIKRGKRRKRS</sequence>
<dbReference type="EMBL" id="MQVX01000001">
    <property type="protein sequence ID" value="PQJ15178.1"/>
    <property type="molecule type" value="Genomic_DNA"/>
</dbReference>
<organism evidence="2 3">
    <name type="scientific">Aureicoccus marinus</name>
    <dbReference type="NCBI Taxonomy" id="754435"/>
    <lineage>
        <taxon>Bacteria</taxon>
        <taxon>Pseudomonadati</taxon>
        <taxon>Bacteroidota</taxon>
        <taxon>Flavobacteriia</taxon>
        <taxon>Flavobacteriales</taxon>
        <taxon>Flavobacteriaceae</taxon>
        <taxon>Aureicoccus</taxon>
    </lineage>
</organism>
<keyword evidence="1" id="KW-0812">Transmembrane</keyword>
<dbReference type="OrthoDB" id="1164858at2"/>